<dbReference type="EMBL" id="JAVDTF010000001">
    <property type="protein sequence ID" value="MDR6782857.1"/>
    <property type="molecule type" value="Genomic_DNA"/>
</dbReference>
<accession>A0ACC6KUM7</accession>
<evidence type="ECO:0000313" key="1">
    <source>
        <dbReference type="EMBL" id="MDR6782857.1"/>
    </source>
</evidence>
<protein>
    <submittedName>
        <fullName evidence="1">Uncharacterized protein</fullName>
    </submittedName>
</protein>
<organism evidence="1 2">
    <name type="scientific">Pedobacter africanus</name>
    <dbReference type="NCBI Taxonomy" id="151894"/>
    <lineage>
        <taxon>Bacteria</taxon>
        <taxon>Pseudomonadati</taxon>
        <taxon>Bacteroidota</taxon>
        <taxon>Sphingobacteriia</taxon>
        <taxon>Sphingobacteriales</taxon>
        <taxon>Sphingobacteriaceae</taxon>
        <taxon>Pedobacter</taxon>
    </lineage>
</organism>
<keyword evidence="2" id="KW-1185">Reference proteome</keyword>
<gene>
    <name evidence="1" type="ORF">J2X78_001409</name>
</gene>
<dbReference type="Proteomes" id="UP001246858">
    <property type="component" value="Unassembled WGS sequence"/>
</dbReference>
<name>A0ACC6KUM7_9SPHI</name>
<evidence type="ECO:0000313" key="2">
    <source>
        <dbReference type="Proteomes" id="UP001246858"/>
    </source>
</evidence>
<sequence length="250" mass="25473">MKKTSRKIKLILAFCSMFLLPIAALADPAIYVCSTGTVTLAYTGAYTLTTGDQTVWQKVDAGGTAISGSAAVVKTYNGTAGSENLTVTGGTELDAAGSHYWRVHVISASGASCTGDPSDPIEVYMLPAYTVTVTPQTASYCIDGTTNTTKTVISSLATPANSATLPTGVDFSYAWVTVPGSGVGAVDGSDSKKFNMTTTTAGSYTVTSNVTYTVPAGKTLKSPGGTPCTESANTTVTVTAKPAKPVISVS</sequence>
<proteinExistence type="predicted"/>
<comment type="caution">
    <text evidence="1">The sequence shown here is derived from an EMBL/GenBank/DDBJ whole genome shotgun (WGS) entry which is preliminary data.</text>
</comment>
<reference evidence="1" key="1">
    <citation type="submission" date="2023-07" db="EMBL/GenBank/DDBJ databases">
        <title>Sorghum-associated microbial communities from plants grown in Nebraska, USA.</title>
        <authorList>
            <person name="Schachtman D."/>
        </authorList>
    </citation>
    <scope>NUCLEOTIDE SEQUENCE</scope>
    <source>
        <strain evidence="1">2697</strain>
    </source>
</reference>